<dbReference type="GO" id="GO:0043130">
    <property type="term" value="F:ubiquitin binding"/>
    <property type="evidence" value="ECO:0007669"/>
    <property type="project" value="InterPro"/>
</dbReference>
<dbReference type="PROSITE" id="PS51205">
    <property type="entry name" value="VPS9"/>
    <property type="match status" value="1"/>
</dbReference>
<dbReference type="InterPro" id="IPR041545">
    <property type="entry name" value="DUF5601"/>
</dbReference>
<feature type="region of interest" description="Disordered" evidence="1">
    <location>
        <begin position="1"/>
        <end position="49"/>
    </location>
</feature>
<dbReference type="Gene3D" id="1.10.8.10">
    <property type="entry name" value="DNA helicase RuvA subunit, C-terminal domain"/>
    <property type="match status" value="1"/>
</dbReference>
<name>A0A060T504_BLAAD</name>
<feature type="region of interest" description="Disordered" evidence="1">
    <location>
        <begin position="558"/>
        <end position="597"/>
    </location>
</feature>
<dbReference type="AlphaFoldDB" id="A0A060T504"/>
<dbReference type="InterPro" id="IPR003892">
    <property type="entry name" value="CUE"/>
</dbReference>
<evidence type="ECO:0000259" key="2">
    <source>
        <dbReference type="PROSITE" id="PS51140"/>
    </source>
</evidence>
<reference evidence="4" key="1">
    <citation type="submission" date="2014-02" db="EMBL/GenBank/DDBJ databases">
        <authorList>
            <person name="Genoscope - CEA"/>
        </authorList>
    </citation>
    <scope>NUCLEOTIDE SEQUENCE</scope>
    <source>
        <strain evidence="4">LS3</strain>
    </source>
</reference>
<dbReference type="InterPro" id="IPR045046">
    <property type="entry name" value="Vps9-like"/>
</dbReference>
<organism evidence="4">
    <name type="scientific">Blastobotrys adeninivorans</name>
    <name type="common">Yeast</name>
    <name type="synonym">Arxula adeninivorans</name>
    <dbReference type="NCBI Taxonomy" id="409370"/>
    <lineage>
        <taxon>Eukaryota</taxon>
        <taxon>Fungi</taxon>
        <taxon>Dikarya</taxon>
        <taxon>Ascomycota</taxon>
        <taxon>Saccharomycotina</taxon>
        <taxon>Dipodascomycetes</taxon>
        <taxon>Dipodascales</taxon>
        <taxon>Trichomonascaceae</taxon>
        <taxon>Blastobotrys</taxon>
    </lineage>
</organism>
<reference evidence="4" key="2">
    <citation type="submission" date="2014-06" db="EMBL/GenBank/DDBJ databases">
        <title>The complete genome of Blastobotrys (Arxula) adeninivorans LS3 - a yeast of biotechnological interest.</title>
        <authorList>
            <person name="Kunze G."/>
            <person name="Gaillardin C."/>
            <person name="Czernicka M."/>
            <person name="Durrens P."/>
            <person name="Martin T."/>
            <person name="Boer E."/>
            <person name="Gabaldon T."/>
            <person name="Cruz J."/>
            <person name="Talla E."/>
            <person name="Marck C."/>
            <person name="Goffeau A."/>
            <person name="Barbe V."/>
            <person name="Baret P."/>
            <person name="Baronian K."/>
            <person name="Beier S."/>
            <person name="Bleykasten C."/>
            <person name="Bode R."/>
            <person name="Casaregola S."/>
            <person name="Despons L."/>
            <person name="Fairhead C."/>
            <person name="Giersberg M."/>
            <person name="Gierski P."/>
            <person name="Hahnel U."/>
            <person name="Hartmann A."/>
            <person name="Jankowska D."/>
            <person name="Jubin C."/>
            <person name="Jung P."/>
            <person name="Lafontaine I."/>
            <person name="Leh-Louis V."/>
            <person name="Lemaire M."/>
            <person name="Marcet-Houben M."/>
            <person name="Mascher M."/>
            <person name="Morel G."/>
            <person name="Richard G.-F."/>
            <person name="Riechen J."/>
            <person name="Sacerdot C."/>
            <person name="Sarkar A."/>
            <person name="Savel G."/>
            <person name="Schacherer J."/>
            <person name="Sherman D."/>
            <person name="Straub M.-L."/>
            <person name="Stein N."/>
            <person name="Thierry A."/>
            <person name="Trautwein-Schult A."/>
            <person name="Westhof E."/>
            <person name="Worch S."/>
            <person name="Dujon B."/>
            <person name="Souciet J.-L."/>
            <person name="Wincker P."/>
            <person name="Scholz U."/>
            <person name="Neuveglise N."/>
        </authorList>
    </citation>
    <scope>NUCLEOTIDE SEQUENCE</scope>
    <source>
        <strain evidence="4">LS3</strain>
    </source>
</reference>
<dbReference type="Gene3D" id="1.10.246.120">
    <property type="match status" value="1"/>
</dbReference>
<feature type="region of interest" description="Disordered" evidence="1">
    <location>
        <begin position="484"/>
        <end position="534"/>
    </location>
</feature>
<evidence type="ECO:0000313" key="4">
    <source>
        <dbReference type="EMBL" id="CDP34226.1"/>
    </source>
</evidence>
<dbReference type="InterPro" id="IPR009060">
    <property type="entry name" value="UBA-like_sf"/>
</dbReference>
<feature type="compositionally biased region" description="Basic and acidic residues" evidence="1">
    <location>
        <begin position="95"/>
        <end position="114"/>
    </location>
</feature>
<feature type="compositionally biased region" description="Low complexity" evidence="1">
    <location>
        <begin position="155"/>
        <end position="169"/>
    </location>
</feature>
<feature type="domain" description="VPS9" evidence="3">
    <location>
        <begin position="317"/>
        <end position="457"/>
    </location>
</feature>
<dbReference type="SMART" id="SM00167">
    <property type="entry name" value="VPS9"/>
    <property type="match status" value="1"/>
</dbReference>
<dbReference type="Pfam" id="PF02845">
    <property type="entry name" value="CUE"/>
    <property type="match status" value="1"/>
</dbReference>
<dbReference type="GO" id="GO:0005085">
    <property type="term" value="F:guanyl-nucleotide exchange factor activity"/>
    <property type="evidence" value="ECO:0007669"/>
    <property type="project" value="InterPro"/>
</dbReference>
<dbReference type="GO" id="GO:0031267">
    <property type="term" value="F:small GTPase binding"/>
    <property type="evidence" value="ECO:0007669"/>
    <property type="project" value="TreeGrafter"/>
</dbReference>
<dbReference type="Gene3D" id="1.20.1050.80">
    <property type="entry name" value="VPS9 domain"/>
    <property type="match status" value="1"/>
</dbReference>
<feature type="compositionally biased region" description="Low complexity" evidence="1">
    <location>
        <begin position="512"/>
        <end position="528"/>
    </location>
</feature>
<dbReference type="PANTHER" id="PTHR23101">
    <property type="entry name" value="RAB GDP/GTP EXCHANGE FACTOR"/>
    <property type="match status" value="1"/>
</dbReference>
<dbReference type="GO" id="GO:0005829">
    <property type="term" value="C:cytosol"/>
    <property type="evidence" value="ECO:0007669"/>
    <property type="project" value="TreeGrafter"/>
</dbReference>
<dbReference type="EMBL" id="HG937693">
    <property type="protein sequence ID" value="CDP34226.1"/>
    <property type="molecule type" value="Genomic_DNA"/>
</dbReference>
<dbReference type="InterPro" id="IPR003123">
    <property type="entry name" value="VPS9"/>
</dbReference>
<feature type="compositionally biased region" description="Basic and acidic residues" evidence="1">
    <location>
        <begin position="190"/>
        <end position="213"/>
    </location>
</feature>
<dbReference type="PhylomeDB" id="A0A060T504"/>
<gene>
    <name evidence="4" type="ORF">GNLVRS02_ARAD1C07546g</name>
</gene>
<proteinExistence type="predicted"/>
<feature type="region of interest" description="Disordered" evidence="1">
    <location>
        <begin position="63"/>
        <end position="213"/>
    </location>
</feature>
<feature type="compositionally biased region" description="Basic and acidic residues" evidence="1">
    <location>
        <begin position="38"/>
        <end position="49"/>
    </location>
</feature>
<feature type="compositionally biased region" description="Basic and acidic residues" evidence="1">
    <location>
        <begin position="1"/>
        <end position="16"/>
    </location>
</feature>
<dbReference type="SMART" id="SM00546">
    <property type="entry name" value="CUE"/>
    <property type="match status" value="1"/>
</dbReference>
<dbReference type="GO" id="GO:0016192">
    <property type="term" value="P:vesicle-mediated transport"/>
    <property type="evidence" value="ECO:0007669"/>
    <property type="project" value="InterPro"/>
</dbReference>
<dbReference type="SUPFAM" id="SSF109993">
    <property type="entry name" value="VPS9 domain"/>
    <property type="match status" value="1"/>
</dbReference>
<protein>
    <submittedName>
        <fullName evidence="4">ARAD1C07546p</fullName>
    </submittedName>
</protein>
<sequence length="651" mass="72590">MDSPERPSRPKDRNLDDFSPSLRPGLPTRAISPSVHINADRDEHSTLTVHSRDAMKSLLDQFDPLTLEKSNSSNNESDKQLGSGFQPGTEGSRSGQKEPEEPKEPKDETGKQAEESSSTFETEASKLASEPLPNSKLEPVPEPAPEPVSDPSLQPSASKSASVSKSEPVSAREVAPGAESSVEEENGEIENEKTSRENKQTKSEEQEEQDKPFDFQRFLGQLRHRSADPIARYLKSFLMEFNKRYWTTNEQVKIISDFKVFIAAKMAVCPPFSNLSEHEMENALEGMEKLIMNRLYSRTFSPEIPANRRADDHEEDVIRDRVLSEKLRIWRWVEGRHLDIKESFLRNGESFVHLASDELNKINHFRAPRDKVICVLNCCKVIFGLLRQTKSEESADMFLPILIYVLLKSQPNDIISNINYIQRFRNPDRLNGEVGYYLSSLVGAVSFIEALDKSSLSISDEEFERKVDESVKDISNEIPEITVASSGEASSQQQQKQNQGVPPATPEASKDSSPNPTSTASTRPSTPSGGLNASTVIMNSAGLLTSPLKSLSSLFAQDSDNNQENQNDTKKTNNPQANEDKISPQESAARQISAEEAEARRIYQQEFESVSDTLSQMFPVLDREVIQDILREKQGRIGAAVDACLALVDST</sequence>
<dbReference type="PROSITE" id="PS51140">
    <property type="entry name" value="CUE"/>
    <property type="match status" value="1"/>
</dbReference>
<dbReference type="InterPro" id="IPR037191">
    <property type="entry name" value="VPS9_dom_sf"/>
</dbReference>
<dbReference type="SUPFAM" id="SSF46934">
    <property type="entry name" value="UBA-like"/>
    <property type="match status" value="1"/>
</dbReference>
<feature type="domain" description="CUE" evidence="2">
    <location>
        <begin position="606"/>
        <end position="649"/>
    </location>
</feature>
<evidence type="ECO:0000256" key="1">
    <source>
        <dbReference type="SAM" id="MobiDB-lite"/>
    </source>
</evidence>
<evidence type="ECO:0000259" key="3">
    <source>
        <dbReference type="PROSITE" id="PS51205"/>
    </source>
</evidence>
<dbReference type="GO" id="GO:0030139">
    <property type="term" value="C:endocytic vesicle"/>
    <property type="evidence" value="ECO:0007669"/>
    <property type="project" value="TreeGrafter"/>
</dbReference>
<accession>A0A060T504</accession>
<dbReference type="CDD" id="cd14369">
    <property type="entry name" value="CUE_VPS9_like"/>
    <property type="match status" value="1"/>
</dbReference>
<dbReference type="Pfam" id="PF18151">
    <property type="entry name" value="DUF5601"/>
    <property type="match status" value="1"/>
</dbReference>
<dbReference type="PANTHER" id="PTHR23101:SF25">
    <property type="entry name" value="GTPASE-ACTIVATING PROTEIN AND VPS9 DOMAIN-CONTAINING PROTEIN 1"/>
    <property type="match status" value="1"/>
</dbReference>
<dbReference type="InterPro" id="IPR041804">
    <property type="entry name" value="Vps9_CUE"/>
</dbReference>
<dbReference type="Pfam" id="PF02204">
    <property type="entry name" value="VPS9"/>
    <property type="match status" value="1"/>
</dbReference>